<feature type="region of interest" description="Disordered" evidence="1">
    <location>
        <begin position="266"/>
        <end position="344"/>
    </location>
</feature>
<organism evidence="2">
    <name type="scientific">uncultured Acidimicrobiales bacterium</name>
    <dbReference type="NCBI Taxonomy" id="310071"/>
    <lineage>
        <taxon>Bacteria</taxon>
        <taxon>Bacillati</taxon>
        <taxon>Actinomycetota</taxon>
        <taxon>Acidimicrobiia</taxon>
        <taxon>Acidimicrobiales</taxon>
        <taxon>environmental samples</taxon>
    </lineage>
</organism>
<sequence>VSGRRRPGTRQPRGRGAGAARCQRPRGGQLRVGARGGRPAGARRRAPGHADGRGRRARHVGQHAPGLGAAGGGDPVRRRRLHLPERRTTGVPPPRPHDPRGPVVGHRRAQRRRQDDVGEAPVPSVRPDLRGDHRRRARPPHLRRRSVARAGQRGVPGLRPLRAVAAPEHRPGRRVGRRRRAAPTPRGRRRGGVGAAGPAAVEGAARRHRPLGRAVAAGGAGPGPGRRPPRCRRRHPRRADRPARRAWRGGHLRTAAGRHRRLHDDPHLAPVLHGAPRRPHRGRRGRAGGGARLARRADGCRRPLPGHVRPPGLPLRLRGCAGPRRRRRPPRVARRDGRVGGDGV</sequence>
<proteinExistence type="predicted"/>
<feature type="compositionally biased region" description="Low complexity" evidence="1">
    <location>
        <begin position="302"/>
        <end position="322"/>
    </location>
</feature>
<evidence type="ECO:0000313" key="2">
    <source>
        <dbReference type="EMBL" id="CAA9245551.1"/>
    </source>
</evidence>
<dbReference type="EMBL" id="CADCTF010000099">
    <property type="protein sequence ID" value="CAA9245551.1"/>
    <property type="molecule type" value="Genomic_DNA"/>
</dbReference>
<feature type="compositionally biased region" description="Basic residues" evidence="1">
    <location>
        <begin position="171"/>
        <end position="191"/>
    </location>
</feature>
<accession>A0A6J4I934</accession>
<keyword evidence="2" id="KW-0067">ATP-binding</keyword>
<reference evidence="2" key="1">
    <citation type="submission" date="2020-02" db="EMBL/GenBank/DDBJ databases">
        <authorList>
            <person name="Meier V. D."/>
        </authorList>
    </citation>
    <scope>NUCLEOTIDE SEQUENCE</scope>
    <source>
        <strain evidence="2">AVDCRST_MAG50</strain>
    </source>
</reference>
<dbReference type="AlphaFoldDB" id="A0A6J4I934"/>
<feature type="compositionally biased region" description="Basic and acidic residues" evidence="1">
    <location>
        <begin position="333"/>
        <end position="344"/>
    </location>
</feature>
<feature type="non-terminal residue" evidence="2">
    <location>
        <position position="1"/>
    </location>
</feature>
<feature type="compositionally biased region" description="Basic residues" evidence="1">
    <location>
        <begin position="227"/>
        <end position="245"/>
    </location>
</feature>
<feature type="region of interest" description="Disordered" evidence="1">
    <location>
        <begin position="1"/>
        <end position="245"/>
    </location>
</feature>
<dbReference type="GO" id="GO:0005524">
    <property type="term" value="F:ATP binding"/>
    <property type="evidence" value="ECO:0007669"/>
    <property type="project" value="UniProtKB-KW"/>
</dbReference>
<protein>
    <submittedName>
        <fullName evidence="2">Efflux ABC transporter, permease/ATP-binding protein</fullName>
    </submittedName>
</protein>
<feature type="compositionally biased region" description="Basic residues" evidence="1">
    <location>
        <begin position="132"/>
        <end position="147"/>
    </location>
</feature>
<name>A0A6J4I934_9ACTN</name>
<feature type="compositionally biased region" description="Basic residues" evidence="1">
    <location>
        <begin position="323"/>
        <end position="332"/>
    </location>
</feature>
<feature type="compositionally biased region" description="Low complexity" evidence="1">
    <location>
        <begin position="18"/>
        <end position="33"/>
    </location>
</feature>
<gene>
    <name evidence="2" type="ORF">AVDCRST_MAG50-1937</name>
</gene>
<feature type="compositionally biased region" description="Basic residues" evidence="1">
    <location>
        <begin position="275"/>
        <end position="286"/>
    </location>
</feature>
<evidence type="ECO:0000256" key="1">
    <source>
        <dbReference type="SAM" id="MobiDB-lite"/>
    </source>
</evidence>
<keyword evidence="2" id="KW-0547">Nucleotide-binding</keyword>
<feature type="non-terminal residue" evidence="2">
    <location>
        <position position="344"/>
    </location>
</feature>